<dbReference type="Gene3D" id="1.10.760.10">
    <property type="entry name" value="Cytochrome c-like domain"/>
    <property type="match status" value="1"/>
</dbReference>
<dbReference type="InterPro" id="IPR009056">
    <property type="entry name" value="Cyt_c-like_dom"/>
</dbReference>
<protein>
    <submittedName>
        <fullName evidence="7">Cytochrome c, mono-and diheme variants</fullName>
    </submittedName>
</protein>
<dbReference type="AlphaFoldDB" id="A0A1I1T7D4"/>
<evidence type="ECO:0000256" key="5">
    <source>
        <dbReference type="SAM" id="SignalP"/>
    </source>
</evidence>
<dbReference type="InterPro" id="IPR051459">
    <property type="entry name" value="Cytochrome_c-type_DH"/>
</dbReference>
<dbReference type="EMBL" id="FOLQ01000005">
    <property type="protein sequence ID" value="SFD54541.1"/>
    <property type="molecule type" value="Genomic_DNA"/>
</dbReference>
<dbReference type="SUPFAM" id="SSF46626">
    <property type="entry name" value="Cytochrome c"/>
    <property type="match status" value="1"/>
</dbReference>
<keyword evidence="8" id="KW-1185">Reference proteome</keyword>
<feature type="chain" id="PRO_5011784397" evidence="5">
    <location>
        <begin position="27"/>
        <end position="150"/>
    </location>
</feature>
<evidence type="ECO:0000256" key="3">
    <source>
        <dbReference type="ARBA" id="ARBA00023004"/>
    </source>
</evidence>
<evidence type="ECO:0000313" key="7">
    <source>
        <dbReference type="EMBL" id="SFD54541.1"/>
    </source>
</evidence>
<dbReference type="PANTHER" id="PTHR35008">
    <property type="entry name" value="BLL4482 PROTEIN-RELATED"/>
    <property type="match status" value="1"/>
</dbReference>
<keyword evidence="1 4" id="KW-0349">Heme</keyword>
<evidence type="ECO:0000259" key="6">
    <source>
        <dbReference type="PROSITE" id="PS51007"/>
    </source>
</evidence>
<keyword evidence="2 4" id="KW-0479">Metal-binding</keyword>
<organism evidence="7 8">
    <name type="scientific">Spirosoma endophyticum</name>
    <dbReference type="NCBI Taxonomy" id="662367"/>
    <lineage>
        <taxon>Bacteria</taxon>
        <taxon>Pseudomonadati</taxon>
        <taxon>Bacteroidota</taxon>
        <taxon>Cytophagia</taxon>
        <taxon>Cytophagales</taxon>
        <taxon>Cytophagaceae</taxon>
        <taxon>Spirosoma</taxon>
    </lineage>
</organism>
<proteinExistence type="predicted"/>
<name>A0A1I1T7D4_9BACT</name>
<evidence type="ECO:0000313" key="8">
    <source>
        <dbReference type="Proteomes" id="UP000198598"/>
    </source>
</evidence>
<evidence type="ECO:0000256" key="1">
    <source>
        <dbReference type="ARBA" id="ARBA00022617"/>
    </source>
</evidence>
<dbReference type="PANTHER" id="PTHR35008:SF8">
    <property type="entry name" value="ALCOHOL DEHYDROGENASE CYTOCHROME C SUBUNIT"/>
    <property type="match status" value="1"/>
</dbReference>
<evidence type="ECO:0000256" key="2">
    <source>
        <dbReference type="ARBA" id="ARBA00022723"/>
    </source>
</evidence>
<dbReference type="PROSITE" id="PS51007">
    <property type="entry name" value="CYTC"/>
    <property type="match status" value="1"/>
</dbReference>
<dbReference type="Pfam" id="PF00034">
    <property type="entry name" value="Cytochrom_C"/>
    <property type="match status" value="1"/>
</dbReference>
<dbReference type="GO" id="GO:0020037">
    <property type="term" value="F:heme binding"/>
    <property type="evidence" value="ECO:0007669"/>
    <property type="project" value="InterPro"/>
</dbReference>
<dbReference type="STRING" id="662367.SAMN05216167_105372"/>
<dbReference type="Proteomes" id="UP000198598">
    <property type="component" value="Unassembled WGS sequence"/>
</dbReference>
<sequence length="150" mass="16288">MAKVDSQTMKILFTLLACLSLSVAVAQTKKPASKVAKPVTEATAVKSPGQSIYEQNCLTCHQSNGSGVPNLNPPLRGTDWVLGDKTRLINVVLKGLQGQEIEGDMYDNAMPAHDFLKDDQIADVLTYIRSNFGNKADAITADEVKVVRRK</sequence>
<reference evidence="7 8" key="1">
    <citation type="submission" date="2016-10" db="EMBL/GenBank/DDBJ databases">
        <authorList>
            <person name="de Groot N.N."/>
        </authorList>
    </citation>
    <scope>NUCLEOTIDE SEQUENCE [LARGE SCALE GENOMIC DNA]</scope>
    <source>
        <strain evidence="7 8">DSM 26130</strain>
    </source>
</reference>
<feature type="signal peptide" evidence="5">
    <location>
        <begin position="1"/>
        <end position="26"/>
    </location>
</feature>
<accession>A0A1I1T7D4</accession>
<evidence type="ECO:0000256" key="4">
    <source>
        <dbReference type="PROSITE-ProRule" id="PRU00433"/>
    </source>
</evidence>
<keyword evidence="5" id="KW-0732">Signal</keyword>
<keyword evidence="3 4" id="KW-0408">Iron</keyword>
<dbReference type="InterPro" id="IPR036909">
    <property type="entry name" value="Cyt_c-like_dom_sf"/>
</dbReference>
<feature type="domain" description="Cytochrome c" evidence="6">
    <location>
        <begin position="44"/>
        <end position="132"/>
    </location>
</feature>
<dbReference type="GO" id="GO:0009055">
    <property type="term" value="F:electron transfer activity"/>
    <property type="evidence" value="ECO:0007669"/>
    <property type="project" value="InterPro"/>
</dbReference>
<dbReference type="GO" id="GO:0046872">
    <property type="term" value="F:metal ion binding"/>
    <property type="evidence" value="ECO:0007669"/>
    <property type="project" value="UniProtKB-KW"/>
</dbReference>
<gene>
    <name evidence="7" type="ORF">SAMN05216167_105372</name>
</gene>